<dbReference type="PROSITE" id="PS50109">
    <property type="entry name" value="HIS_KIN"/>
    <property type="match status" value="1"/>
</dbReference>
<proteinExistence type="predicted"/>
<accession>A0A1C3RLV6</accession>
<evidence type="ECO:0000313" key="19">
    <source>
        <dbReference type="Proteomes" id="UP000231658"/>
    </source>
</evidence>
<evidence type="ECO:0000256" key="12">
    <source>
        <dbReference type="ARBA" id="ARBA00023136"/>
    </source>
</evidence>
<dbReference type="InterPro" id="IPR036097">
    <property type="entry name" value="HisK_dim/P_sf"/>
</dbReference>
<dbReference type="InterPro" id="IPR004358">
    <property type="entry name" value="Sig_transdc_His_kin-like_C"/>
</dbReference>
<dbReference type="SUPFAM" id="SSF52172">
    <property type="entry name" value="CheY-like"/>
    <property type="match status" value="1"/>
</dbReference>
<keyword evidence="11" id="KW-0902">Two-component regulatory system</keyword>
<dbReference type="GO" id="GO:0000155">
    <property type="term" value="F:phosphorelay sensor kinase activity"/>
    <property type="evidence" value="ECO:0007669"/>
    <property type="project" value="InterPro"/>
</dbReference>
<keyword evidence="7" id="KW-0547">Nucleotide-binding</keyword>
<dbReference type="SMART" id="SM00448">
    <property type="entry name" value="REC"/>
    <property type="match status" value="1"/>
</dbReference>
<dbReference type="EMBL" id="FLYE01000048">
    <property type="protein sequence ID" value="SCA58274.1"/>
    <property type="molecule type" value="Genomic_DNA"/>
</dbReference>
<dbReference type="PANTHER" id="PTHR45339">
    <property type="entry name" value="HYBRID SIGNAL TRANSDUCTION HISTIDINE KINASE J"/>
    <property type="match status" value="1"/>
</dbReference>
<dbReference type="InterPro" id="IPR003661">
    <property type="entry name" value="HisK_dim/P_dom"/>
</dbReference>
<name>A0A1C3RLV6_9PROT</name>
<dbReference type="EC" id="2.7.13.3" evidence="3"/>
<evidence type="ECO:0000256" key="11">
    <source>
        <dbReference type="ARBA" id="ARBA00023012"/>
    </source>
</evidence>
<dbReference type="Gene3D" id="3.30.565.10">
    <property type="entry name" value="Histidine kinase-like ATPase, C-terminal domain"/>
    <property type="match status" value="1"/>
</dbReference>
<dbReference type="FunFam" id="1.10.287.130:FF:000004">
    <property type="entry name" value="Ethylene receptor 1"/>
    <property type="match status" value="1"/>
</dbReference>
<dbReference type="Gene3D" id="3.40.50.2300">
    <property type="match status" value="1"/>
</dbReference>
<evidence type="ECO:0000256" key="4">
    <source>
        <dbReference type="ARBA" id="ARBA00022553"/>
    </source>
</evidence>
<keyword evidence="6 14" id="KW-0812">Transmembrane</keyword>
<evidence type="ECO:0000256" key="13">
    <source>
        <dbReference type="PROSITE-ProRule" id="PRU00169"/>
    </source>
</evidence>
<evidence type="ECO:0000256" key="5">
    <source>
        <dbReference type="ARBA" id="ARBA00022679"/>
    </source>
</evidence>
<dbReference type="InterPro" id="IPR036890">
    <property type="entry name" value="HATPase_C_sf"/>
</dbReference>
<dbReference type="InterPro" id="IPR005467">
    <property type="entry name" value="His_kinase_dom"/>
</dbReference>
<dbReference type="GO" id="GO:0016020">
    <property type="term" value="C:membrane"/>
    <property type="evidence" value="ECO:0007669"/>
    <property type="project" value="UniProtKB-SubCell"/>
</dbReference>
<dbReference type="PROSITE" id="PS50110">
    <property type="entry name" value="RESPONSE_REGULATORY"/>
    <property type="match status" value="1"/>
</dbReference>
<dbReference type="Pfam" id="PF00072">
    <property type="entry name" value="Response_reg"/>
    <property type="match status" value="1"/>
</dbReference>
<dbReference type="FunFam" id="3.30.565.10:FF:000010">
    <property type="entry name" value="Sensor histidine kinase RcsC"/>
    <property type="match status" value="1"/>
</dbReference>
<keyword evidence="5 18" id="KW-0808">Transferase</keyword>
<evidence type="ECO:0000256" key="1">
    <source>
        <dbReference type="ARBA" id="ARBA00000085"/>
    </source>
</evidence>
<dbReference type="GO" id="GO:0005524">
    <property type="term" value="F:ATP binding"/>
    <property type="evidence" value="ECO:0007669"/>
    <property type="project" value="UniProtKB-KW"/>
</dbReference>
<dbReference type="SMART" id="SM00387">
    <property type="entry name" value="HATPase_c"/>
    <property type="match status" value="1"/>
</dbReference>
<evidence type="ECO:0000259" key="15">
    <source>
        <dbReference type="PROSITE" id="PS50109"/>
    </source>
</evidence>
<evidence type="ECO:0000313" key="18">
    <source>
        <dbReference type="EMBL" id="SCA58274.1"/>
    </source>
</evidence>
<evidence type="ECO:0000256" key="8">
    <source>
        <dbReference type="ARBA" id="ARBA00022777"/>
    </source>
</evidence>
<feature type="domain" description="Histidine kinase" evidence="15">
    <location>
        <begin position="255"/>
        <end position="477"/>
    </location>
</feature>
<dbReference type="STRING" id="1867952.MTBPR1_90121"/>
<evidence type="ECO:0000259" key="16">
    <source>
        <dbReference type="PROSITE" id="PS50110"/>
    </source>
</evidence>
<keyword evidence="19" id="KW-1185">Reference proteome</keyword>
<dbReference type="CDD" id="cd16922">
    <property type="entry name" value="HATPase_EvgS-ArcB-TorS-like"/>
    <property type="match status" value="1"/>
</dbReference>
<reference evidence="18 19" key="1">
    <citation type="submission" date="2016-07" db="EMBL/GenBank/DDBJ databases">
        <authorList>
            <person name="Lefevre C.T."/>
        </authorList>
    </citation>
    <scope>NUCLEOTIDE SEQUENCE [LARGE SCALE GENOMIC DNA]</scope>
    <source>
        <strain evidence="18">PR1</strain>
    </source>
</reference>
<dbReference type="Pfam" id="PF00512">
    <property type="entry name" value="HisKA"/>
    <property type="match status" value="1"/>
</dbReference>
<keyword evidence="8 18" id="KW-0418">Kinase</keyword>
<dbReference type="InterPro" id="IPR003660">
    <property type="entry name" value="HAMP_dom"/>
</dbReference>
<keyword evidence="10 14" id="KW-1133">Transmembrane helix</keyword>
<dbReference type="InterPro" id="IPR003594">
    <property type="entry name" value="HATPase_dom"/>
</dbReference>
<dbReference type="Gene3D" id="6.10.340.10">
    <property type="match status" value="1"/>
</dbReference>
<evidence type="ECO:0000256" key="3">
    <source>
        <dbReference type="ARBA" id="ARBA00012438"/>
    </source>
</evidence>
<dbReference type="CDD" id="cd17546">
    <property type="entry name" value="REC_hyHK_CKI1_RcsC-like"/>
    <property type="match status" value="1"/>
</dbReference>
<comment type="catalytic activity">
    <reaction evidence="1">
        <text>ATP + protein L-histidine = ADP + protein N-phospho-L-histidine.</text>
        <dbReference type="EC" id="2.7.13.3"/>
    </reaction>
</comment>
<comment type="subcellular location">
    <subcellularLocation>
        <location evidence="2">Membrane</location>
    </subcellularLocation>
</comment>
<keyword evidence="12 14" id="KW-0472">Membrane</keyword>
<protein>
    <recommendedName>
        <fullName evidence="3">histidine kinase</fullName>
        <ecNumber evidence="3">2.7.13.3</ecNumber>
    </recommendedName>
</protein>
<dbReference type="InterPro" id="IPR011006">
    <property type="entry name" value="CheY-like_superfamily"/>
</dbReference>
<feature type="domain" description="Response regulatory" evidence="16">
    <location>
        <begin position="498"/>
        <end position="616"/>
    </location>
</feature>
<feature type="transmembrane region" description="Helical" evidence="14">
    <location>
        <begin position="21"/>
        <end position="45"/>
    </location>
</feature>
<dbReference type="CDD" id="cd00082">
    <property type="entry name" value="HisKA"/>
    <property type="match status" value="1"/>
</dbReference>
<dbReference type="PANTHER" id="PTHR45339:SF1">
    <property type="entry name" value="HYBRID SIGNAL TRANSDUCTION HISTIDINE KINASE J"/>
    <property type="match status" value="1"/>
</dbReference>
<sequence length="625" mass="68445">MIRSSFLSAFSGRGKSIGGKLRLALMPPFVLAALFMAGLFAFLTYTDLEAELETKQKTLADIYATALSDAVWNLDQSGAEAILAALSLDPDVAGAEVKEQFSGVLATVGSALPSDMESALLVRRSIRSDADVGGENIGEVVILFHKERLEVLLQDSVIQISGLLLLLMLVLSVSVTGAIRRFVSDPLETLLRGIQRTEGKHSRDPIKWKTDDEFGIVIDAYNRMIERLSEEEQALIFAKNTAEKANKAKSSFLATMSHELRTPLNGITGMAQLMEDTGLDDRQRNYLHSLRSSGELLLALVNDILDFSKIEAGALEIDHHAFSLHRSAKMVEQLIIPQAKGKGITIKTNIDVDKDEFFWGDGAKISQVLTNLAGNAVKFTDEGEVVISVQVLEKSLDDALIRFEVKDTGIGIPEEQITNLFNAFTQVDTSISRRFGGTGLGLAISSGLVETMGGDRIFVESTVGVGTVFYFELRLPKSEAPKHVCQAVPQNEVTRDLHILIVEDNKINRTVAKGLLEKMGHHVSMANDGQEGVDAVVENEFDMILMDIHMPRLNGLEATKQIRSMDDKEKANIPILALTADVMQDSIEEYSSHGMQGYVAKPVRREALMDALAPYTMSTTSGEYI</sequence>
<dbReference type="PRINTS" id="PR00344">
    <property type="entry name" value="BCTRLSENSOR"/>
</dbReference>
<organism evidence="18 19">
    <name type="scientific">Candidatus Terasakiella magnetica</name>
    <dbReference type="NCBI Taxonomy" id="1867952"/>
    <lineage>
        <taxon>Bacteria</taxon>
        <taxon>Pseudomonadati</taxon>
        <taxon>Pseudomonadota</taxon>
        <taxon>Alphaproteobacteria</taxon>
        <taxon>Rhodospirillales</taxon>
        <taxon>Terasakiellaceae</taxon>
        <taxon>Terasakiella</taxon>
    </lineage>
</organism>
<dbReference type="OrthoDB" id="9789782at2"/>
<evidence type="ECO:0000256" key="7">
    <source>
        <dbReference type="ARBA" id="ARBA00022741"/>
    </source>
</evidence>
<dbReference type="Gene3D" id="1.10.287.130">
    <property type="match status" value="1"/>
</dbReference>
<evidence type="ECO:0000256" key="10">
    <source>
        <dbReference type="ARBA" id="ARBA00022989"/>
    </source>
</evidence>
<keyword evidence="4 13" id="KW-0597">Phosphoprotein</keyword>
<dbReference type="InterPro" id="IPR001789">
    <property type="entry name" value="Sig_transdc_resp-reg_receiver"/>
</dbReference>
<evidence type="ECO:0000256" key="2">
    <source>
        <dbReference type="ARBA" id="ARBA00004370"/>
    </source>
</evidence>
<feature type="domain" description="HAMP" evidence="17">
    <location>
        <begin position="181"/>
        <end position="233"/>
    </location>
</feature>
<dbReference type="Proteomes" id="UP000231658">
    <property type="component" value="Unassembled WGS sequence"/>
</dbReference>
<dbReference type="SMART" id="SM00388">
    <property type="entry name" value="HisKA"/>
    <property type="match status" value="1"/>
</dbReference>
<evidence type="ECO:0000259" key="17">
    <source>
        <dbReference type="PROSITE" id="PS50885"/>
    </source>
</evidence>
<dbReference type="Pfam" id="PF02518">
    <property type="entry name" value="HATPase_c"/>
    <property type="match status" value="1"/>
</dbReference>
<evidence type="ECO:0000256" key="9">
    <source>
        <dbReference type="ARBA" id="ARBA00022840"/>
    </source>
</evidence>
<evidence type="ECO:0000256" key="14">
    <source>
        <dbReference type="SAM" id="Phobius"/>
    </source>
</evidence>
<dbReference type="AlphaFoldDB" id="A0A1C3RLV6"/>
<evidence type="ECO:0000256" key="6">
    <source>
        <dbReference type="ARBA" id="ARBA00022692"/>
    </source>
</evidence>
<gene>
    <name evidence="18" type="ORF">MTBPR1_90121</name>
</gene>
<keyword evidence="9" id="KW-0067">ATP-binding</keyword>
<dbReference type="SUPFAM" id="SSF47384">
    <property type="entry name" value="Homodimeric domain of signal transducing histidine kinase"/>
    <property type="match status" value="1"/>
</dbReference>
<feature type="modified residue" description="4-aspartylphosphate" evidence="13">
    <location>
        <position position="547"/>
    </location>
</feature>
<dbReference type="PROSITE" id="PS50885">
    <property type="entry name" value="HAMP"/>
    <property type="match status" value="1"/>
</dbReference>
<dbReference type="SUPFAM" id="SSF55874">
    <property type="entry name" value="ATPase domain of HSP90 chaperone/DNA topoisomerase II/histidine kinase"/>
    <property type="match status" value="1"/>
</dbReference>